<evidence type="ECO:0000313" key="3">
    <source>
        <dbReference type="Proteomes" id="UP000529637"/>
    </source>
</evidence>
<accession>A0A7Y6NNS6</accession>
<dbReference type="RefSeq" id="WP_176069326.1">
    <property type="nucleotide sequence ID" value="NZ_JABWMJ010000005.1"/>
</dbReference>
<sequence>MRFRTLTATPGPRHRRRMVAVAWLVFALVAAQSLGLLHRVVHAGSLVRLGTSAAVEHVRSPAAEVREPGFPALFLRHDGKSACSLFDGMTGTALAVAALLPLPLLVVPRERLRPFAADFVARWAALFDARGPPDFR</sequence>
<name>A0A7Y6NNS6_9BURK</name>
<evidence type="ECO:0000313" key="2">
    <source>
        <dbReference type="EMBL" id="NUZ06472.1"/>
    </source>
</evidence>
<keyword evidence="1" id="KW-1133">Transmembrane helix</keyword>
<dbReference type="EMBL" id="JABWMJ010000005">
    <property type="protein sequence ID" value="NUZ06472.1"/>
    <property type="molecule type" value="Genomic_DNA"/>
</dbReference>
<dbReference type="Proteomes" id="UP000529637">
    <property type="component" value="Unassembled WGS sequence"/>
</dbReference>
<keyword evidence="1" id="KW-0472">Membrane</keyword>
<keyword evidence="1" id="KW-0812">Transmembrane</keyword>
<gene>
    <name evidence="2" type="ORF">HQN59_11940</name>
</gene>
<feature type="transmembrane region" description="Helical" evidence="1">
    <location>
        <begin position="88"/>
        <end position="107"/>
    </location>
</feature>
<protein>
    <submittedName>
        <fullName evidence="2">Uncharacterized protein</fullName>
    </submittedName>
</protein>
<evidence type="ECO:0000256" key="1">
    <source>
        <dbReference type="SAM" id="Phobius"/>
    </source>
</evidence>
<comment type="caution">
    <text evidence="2">The sequence shown here is derived from an EMBL/GenBank/DDBJ whole genome shotgun (WGS) entry which is preliminary data.</text>
</comment>
<organism evidence="2 3">
    <name type="scientific">Piscinibacter koreensis</name>
    <dbReference type="NCBI Taxonomy" id="2742824"/>
    <lineage>
        <taxon>Bacteria</taxon>
        <taxon>Pseudomonadati</taxon>
        <taxon>Pseudomonadota</taxon>
        <taxon>Betaproteobacteria</taxon>
        <taxon>Burkholderiales</taxon>
        <taxon>Sphaerotilaceae</taxon>
        <taxon>Piscinibacter</taxon>
    </lineage>
</organism>
<keyword evidence="3" id="KW-1185">Reference proteome</keyword>
<proteinExistence type="predicted"/>
<reference evidence="2 3" key="1">
    <citation type="submission" date="2020-06" db="EMBL/GenBank/DDBJ databases">
        <title>Schlegella sp. ID0723 isolated from air conditioner.</title>
        <authorList>
            <person name="Kim D.Y."/>
            <person name="Kim D.-U."/>
        </authorList>
    </citation>
    <scope>NUCLEOTIDE SEQUENCE [LARGE SCALE GENOMIC DNA]</scope>
    <source>
        <strain evidence="2 3">ID0723</strain>
    </source>
</reference>
<dbReference type="AlphaFoldDB" id="A0A7Y6NNS6"/>